<dbReference type="STRING" id="3827.A0A1S2Y300"/>
<proteinExistence type="inferred from homology"/>
<evidence type="ECO:0000313" key="7">
    <source>
        <dbReference type="RefSeq" id="XP_004498553.1"/>
    </source>
</evidence>
<keyword evidence="4" id="KW-0732">Signal</keyword>
<name>A0A1S2Y300_CICAR</name>
<evidence type="ECO:0000256" key="2">
    <source>
        <dbReference type="ARBA" id="ARBA00022679"/>
    </source>
</evidence>
<evidence type="ECO:0000313" key="6">
    <source>
        <dbReference type="Proteomes" id="UP000087171"/>
    </source>
</evidence>
<dbReference type="GO" id="GO:0016020">
    <property type="term" value="C:membrane"/>
    <property type="evidence" value="ECO:0007669"/>
    <property type="project" value="InterPro"/>
</dbReference>
<dbReference type="InterPro" id="IPR029044">
    <property type="entry name" value="Nucleotide-diphossugar_trans"/>
</dbReference>
<dbReference type="PANTHER" id="PTHR48409:SF1">
    <property type="entry name" value="GLYCOSYLTRANSFERASE FAMILY PROTEIN 64 C3"/>
    <property type="match status" value="1"/>
</dbReference>
<feature type="domain" description="Glycosyl transferase 64" evidence="5">
    <location>
        <begin position="46"/>
        <end position="300"/>
    </location>
</feature>
<organism evidence="6 7">
    <name type="scientific">Cicer arietinum</name>
    <name type="common">Chickpea</name>
    <name type="synonym">Garbanzo</name>
    <dbReference type="NCBI Taxonomy" id="3827"/>
    <lineage>
        <taxon>Eukaryota</taxon>
        <taxon>Viridiplantae</taxon>
        <taxon>Streptophyta</taxon>
        <taxon>Embryophyta</taxon>
        <taxon>Tracheophyta</taxon>
        <taxon>Spermatophyta</taxon>
        <taxon>Magnoliopsida</taxon>
        <taxon>eudicotyledons</taxon>
        <taxon>Gunneridae</taxon>
        <taxon>Pentapetalae</taxon>
        <taxon>rosids</taxon>
        <taxon>fabids</taxon>
        <taxon>Fabales</taxon>
        <taxon>Fabaceae</taxon>
        <taxon>Papilionoideae</taxon>
        <taxon>50 kb inversion clade</taxon>
        <taxon>NPAAA clade</taxon>
        <taxon>Hologalegina</taxon>
        <taxon>IRL clade</taxon>
        <taxon>Cicereae</taxon>
        <taxon>Cicer</taxon>
    </lineage>
</organism>
<keyword evidence="3" id="KW-1015">Disulfide bond</keyword>
<dbReference type="eggNOG" id="KOG1021">
    <property type="taxonomic scope" value="Eukaryota"/>
</dbReference>
<keyword evidence="6" id="KW-1185">Reference proteome</keyword>
<gene>
    <name evidence="7" type="primary">LOC101505677</name>
</gene>
<dbReference type="GO" id="GO:0016757">
    <property type="term" value="F:glycosyltransferase activity"/>
    <property type="evidence" value="ECO:0007669"/>
    <property type="project" value="InterPro"/>
</dbReference>
<dbReference type="KEGG" id="cam:101505677"/>
<dbReference type="AlphaFoldDB" id="A0A1S2Y300"/>
<comment type="similarity">
    <text evidence="1">Belongs to the glycosyltransferase 64 family.</text>
</comment>
<dbReference type="Pfam" id="PF09258">
    <property type="entry name" value="Glyco_transf_64"/>
    <property type="match status" value="1"/>
</dbReference>
<reference evidence="7" key="2">
    <citation type="submission" date="2025-08" db="UniProtKB">
        <authorList>
            <consortium name="RefSeq"/>
        </authorList>
    </citation>
    <scope>IDENTIFICATION</scope>
    <source>
        <tissue evidence="7">Etiolated seedlings</tissue>
    </source>
</reference>
<feature type="chain" id="PRO_5010295260" evidence="4">
    <location>
        <begin position="25"/>
        <end position="321"/>
    </location>
</feature>
<dbReference type="OrthoDB" id="5954868at2759"/>
<sequence>MNSPATTFILAVLLFNFTTTTTTSSNPYSCGPTPKREPQNLQPHKLTVLINGFSESRIPILQSIAATYSLSPLVSSVLVLWGNPSTPPRVINQLALNLSFSSDSISLHRNADSSLNARFLPRLNDIRTDAVLVCDDDVEVDAASFEFAFRVWSANRDRIVGFFARSHDVDLNRKEWVYTVHPDRYSIVLTKFMLLKSDYLFRYSCEGGPVMAQMRRIVDSVRNCEDILMNFVVTDTTNVGPILVGAKRVRDYGDARNDEGNFSVGLSGRKGEHRKSRGWCISEFHRVLGRMPLRYSYGKVVDAIGEQGLCRKGGRLVFCDQ</sequence>
<dbReference type="Gene3D" id="3.90.550.10">
    <property type="entry name" value="Spore Coat Polysaccharide Biosynthesis Protein SpsA, Chain A"/>
    <property type="match status" value="1"/>
</dbReference>
<dbReference type="Proteomes" id="UP000087171">
    <property type="component" value="Chromosome Ca4"/>
</dbReference>
<feature type="signal peptide" evidence="4">
    <location>
        <begin position="1"/>
        <end position="24"/>
    </location>
</feature>
<dbReference type="PANTHER" id="PTHR48409">
    <property type="entry name" value="GLYCOSYLTRANSFERASE FAMILY PROTEIN 64 C3"/>
    <property type="match status" value="1"/>
</dbReference>
<protein>
    <submittedName>
        <fullName evidence="7">Glycosyltransferase family protein 64 C3</fullName>
    </submittedName>
</protein>
<dbReference type="SUPFAM" id="SSF53448">
    <property type="entry name" value="Nucleotide-diphospho-sugar transferases"/>
    <property type="match status" value="1"/>
</dbReference>
<dbReference type="RefSeq" id="XP_004498553.1">
    <property type="nucleotide sequence ID" value="XM_004498496.3"/>
</dbReference>
<dbReference type="PaxDb" id="3827-XP_004498553.1"/>
<evidence type="ECO:0000256" key="1">
    <source>
        <dbReference type="ARBA" id="ARBA00008700"/>
    </source>
</evidence>
<reference evidence="6" key="1">
    <citation type="journal article" date="2013" name="Nat. Biotechnol.">
        <title>Draft genome sequence of chickpea (Cicer arietinum) provides a resource for trait improvement.</title>
        <authorList>
            <person name="Varshney R.K."/>
            <person name="Song C."/>
            <person name="Saxena R.K."/>
            <person name="Azam S."/>
            <person name="Yu S."/>
            <person name="Sharpe A.G."/>
            <person name="Cannon S."/>
            <person name="Baek J."/>
            <person name="Rosen B.D."/>
            <person name="Tar'an B."/>
            <person name="Millan T."/>
            <person name="Zhang X."/>
            <person name="Ramsay L.D."/>
            <person name="Iwata A."/>
            <person name="Wang Y."/>
            <person name="Nelson W."/>
            <person name="Farmer A.D."/>
            <person name="Gaur P.M."/>
            <person name="Soderlund C."/>
            <person name="Penmetsa R.V."/>
            <person name="Xu C."/>
            <person name="Bharti A.K."/>
            <person name="He W."/>
            <person name="Winter P."/>
            <person name="Zhao S."/>
            <person name="Hane J.K."/>
            <person name="Carrasquilla-Garcia N."/>
            <person name="Condie J.A."/>
            <person name="Upadhyaya H.D."/>
            <person name="Luo M.C."/>
            <person name="Thudi M."/>
            <person name="Gowda C.L."/>
            <person name="Singh N.P."/>
            <person name="Lichtenzveig J."/>
            <person name="Gali K.K."/>
            <person name="Rubio J."/>
            <person name="Nadarajan N."/>
            <person name="Dolezel J."/>
            <person name="Bansal K.C."/>
            <person name="Xu X."/>
            <person name="Edwards D."/>
            <person name="Zhang G."/>
            <person name="Kahl G."/>
            <person name="Gil J."/>
            <person name="Singh K.B."/>
            <person name="Datta S.K."/>
            <person name="Jackson S.A."/>
            <person name="Wang J."/>
            <person name="Cook D.R."/>
        </authorList>
    </citation>
    <scope>NUCLEOTIDE SEQUENCE [LARGE SCALE GENOMIC DNA]</scope>
    <source>
        <strain evidence="6">cv. CDC Frontier</strain>
    </source>
</reference>
<evidence type="ECO:0000259" key="5">
    <source>
        <dbReference type="Pfam" id="PF09258"/>
    </source>
</evidence>
<dbReference type="GeneID" id="101505677"/>
<dbReference type="InterPro" id="IPR015338">
    <property type="entry name" value="GT64_dom"/>
</dbReference>
<evidence type="ECO:0000256" key="3">
    <source>
        <dbReference type="ARBA" id="ARBA00023157"/>
    </source>
</evidence>
<dbReference type="FunFam" id="3.90.550.10:FF:000221">
    <property type="entry name" value="Glycosyltransferase family protein 47"/>
    <property type="match status" value="1"/>
</dbReference>
<keyword evidence="2" id="KW-0808">Transferase</keyword>
<accession>A0A1S2Y300</accession>
<dbReference type="InterPro" id="IPR053318">
    <property type="entry name" value="GT64"/>
</dbReference>
<evidence type="ECO:0000256" key="4">
    <source>
        <dbReference type="SAM" id="SignalP"/>
    </source>
</evidence>